<keyword evidence="6 9" id="KW-0812">Transmembrane</keyword>
<keyword evidence="8 9" id="KW-0472">Membrane</keyword>
<feature type="transmembrane region" description="Helical" evidence="9">
    <location>
        <begin position="12"/>
        <end position="32"/>
    </location>
</feature>
<evidence type="ECO:0000313" key="12">
    <source>
        <dbReference type="EMBL" id="MBB6579852.1"/>
    </source>
</evidence>
<dbReference type="Pfam" id="PF00873">
    <property type="entry name" value="ACR_tran"/>
    <property type="match status" value="1"/>
</dbReference>
<reference evidence="12 13" key="1">
    <citation type="submission" date="2020-08" db="EMBL/GenBank/DDBJ databases">
        <title>Functional genomics of gut bacteria from endangered species of beetles.</title>
        <authorList>
            <person name="Carlos-Shanley C."/>
        </authorList>
    </citation>
    <scope>NUCLEOTIDE SEQUENCE [LARGE SCALE GENOMIC DNA]</scope>
    <source>
        <strain evidence="12 13">S00124</strain>
    </source>
</reference>
<dbReference type="PROSITE" id="PS50156">
    <property type="entry name" value="SSD"/>
    <property type="match status" value="1"/>
</dbReference>
<evidence type="ECO:0000256" key="1">
    <source>
        <dbReference type="ARBA" id="ARBA00004429"/>
    </source>
</evidence>
<dbReference type="SUPFAM" id="SSF82693">
    <property type="entry name" value="Multidrug efflux transporter AcrB pore domain, PN1, PN2, PC1 and PC2 subdomains"/>
    <property type="match status" value="3"/>
</dbReference>
<dbReference type="RefSeq" id="WP_184711531.1">
    <property type="nucleotide sequence ID" value="NZ_JACHKZ010000041.1"/>
</dbReference>
<dbReference type="InterPro" id="IPR001036">
    <property type="entry name" value="Acrflvin-R"/>
</dbReference>
<dbReference type="Gene3D" id="3.30.70.1440">
    <property type="entry name" value="Multidrug efflux transporter AcrB pore domain"/>
    <property type="match status" value="1"/>
</dbReference>
<dbReference type="Gene3D" id="1.20.1640.10">
    <property type="entry name" value="Multidrug efflux transporter AcrB transmembrane domain"/>
    <property type="match status" value="2"/>
</dbReference>
<evidence type="ECO:0000313" key="13">
    <source>
        <dbReference type="Proteomes" id="UP000562492"/>
    </source>
</evidence>
<evidence type="ECO:0000256" key="4">
    <source>
        <dbReference type="ARBA" id="ARBA00022475"/>
    </source>
</evidence>
<feature type="transmembrane region" description="Helical" evidence="9">
    <location>
        <begin position="434"/>
        <end position="458"/>
    </location>
</feature>
<dbReference type="InterPro" id="IPR004764">
    <property type="entry name" value="MdtF-like"/>
</dbReference>
<dbReference type="SUPFAM" id="SSF82714">
    <property type="entry name" value="Multidrug efflux transporter AcrB TolC docking domain, DN and DC subdomains"/>
    <property type="match status" value="2"/>
</dbReference>
<dbReference type="Proteomes" id="UP000562492">
    <property type="component" value="Unassembled WGS sequence"/>
</dbReference>
<keyword evidence="4" id="KW-1003">Cell membrane</keyword>
<keyword evidence="13" id="KW-1185">Reference proteome</keyword>
<proteinExistence type="inferred from homology"/>
<comment type="similarity">
    <text evidence="2 9">Belongs to the resistance-nodulation-cell division (RND) (TC 2.A.6) family.</text>
</comment>
<dbReference type="PANTHER" id="PTHR32063">
    <property type="match status" value="1"/>
</dbReference>
<keyword evidence="3 9" id="KW-0813">Transport</keyword>
<dbReference type="InterPro" id="IPR000731">
    <property type="entry name" value="SSD"/>
</dbReference>
<evidence type="ECO:0000256" key="9">
    <source>
        <dbReference type="RuleBase" id="RU364070"/>
    </source>
</evidence>
<keyword evidence="7 9" id="KW-1133">Transmembrane helix</keyword>
<evidence type="ECO:0000256" key="7">
    <source>
        <dbReference type="ARBA" id="ARBA00022989"/>
    </source>
</evidence>
<dbReference type="Gene3D" id="3.30.2090.10">
    <property type="entry name" value="Multidrug efflux transporter AcrB TolC docking domain, DN and DC subdomains"/>
    <property type="match status" value="2"/>
</dbReference>
<feature type="compositionally biased region" description="Low complexity" evidence="10">
    <location>
        <begin position="1047"/>
        <end position="1063"/>
    </location>
</feature>
<feature type="transmembrane region" description="Helical" evidence="9">
    <location>
        <begin position="340"/>
        <end position="359"/>
    </location>
</feature>
<feature type="domain" description="SSD" evidence="11">
    <location>
        <begin position="370"/>
        <end position="495"/>
    </location>
</feature>
<dbReference type="NCBIfam" id="NF000282">
    <property type="entry name" value="RND_permease_1"/>
    <property type="match status" value="1"/>
</dbReference>
<feature type="region of interest" description="Disordered" evidence="10">
    <location>
        <begin position="1039"/>
        <end position="1080"/>
    </location>
</feature>
<organism evidence="12 13">
    <name type="scientific">Comamonas odontotermitis</name>
    <dbReference type="NCBI Taxonomy" id="379895"/>
    <lineage>
        <taxon>Bacteria</taxon>
        <taxon>Pseudomonadati</taxon>
        <taxon>Pseudomonadota</taxon>
        <taxon>Betaproteobacteria</taxon>
        <taxon>Burkholderiales</taxon>
        <taxon>Comamonadaceae</taxon>
        <taxon>Comamonas</taxon>
    </lineage>
</organism>
<evidence type="ECO:0000256" key="8">
    <source>
        <dbReference type="ARBA" id="ARBA00023136"/>
    </source>
</evidence>
<dbReference type="NCBIfam" id="TIGR00915">
    <property type="entry name" value="2A0602"/>
    <property type="match status" value="1"/>
</dbReference>
<dbReference type="EMBL" id="JACHKZ010000041">
    <property type="protein sequence ID" value="MBB6579852.1"/>
    <property type="molecule type" value="Genomic_DNA"/>
</dbReference>
<feature type="transmembrane region" description="Helical" evidence="9">
    <location>
        <begin position="926"/>
        <end position="950"/>
    </location>
</feature>
<feature type="transmembrane region" description="Helical" evidence="9">
    <location>
        <begin position="975"/>
        <end position="995"/>
    </location>
</feature>
<dbReference type="Gene3D" id="3.30.70.1430">
    <property type="entry name" value="Multidrug efflux transporter AcrB pore domain"/>
    <property type="match status" value="2"/>
</dbReference>
<gene>
    <name evidence="12" type="ORF">HNP33_003971</name>
</gene>
<evidence type="ECO:0000256" key="2">
    <source>
        <dbReference type="ARBA" id="ARBA00010942"/>
    </source>
</evidence>
<accession>A0ABR6RKZ7</accession>
<name>A0ABR6RKZ7_9BURK</name>
<evidence type="ECO:0000256" key="10">
    <source>
        <dbReference type="SAM" id="MobiDB-lite"/>
    </source>
</evidence>
<evidence type="ECO:0000259" key="11">
    <source>
        <dbReference type="PROSITE" id="PS50156"/>
    </source>
</evidence>
<feature type="transmembrane region" description="Helical" evidence="9">
    <location>
        <begin position="1007"/>
        <end position="1030"/>
    </location>
</feature>
<evidence type="ECO:0000256" key="6">
    <source>
        <dbReference type="ARBA" id="ARBA00022692"/>
    </source>
</evidence>
<keyword evidence="5 9" id="KW-0997">Cell inner membrane</keyword>
<evidence type="ECO:0000256" key="5">
    <source>
        <dbReference type="ARBA" id="ARBA00022519"/>
    </source>
</evidence>
<dbReference type="Gene3D" id="3.30.70.1320">
    <property type="entry name" value="Multidrug efflux transporter AcrB pore domain like"/>
    <property type="match status" value="1"/>
</dbReference>
<feature type="transmembrane region" description="Helical" evidence="9">
    <location>
        <begin position="366"/>
        <end position="386"/>
    </location>
</feature>
<sequence length="1080" mass="115505">MSKFFIHRPIFAWVIAIFVVLAGIVSITRLPVAQFPSVAPPTITVTAAYPGATAQTLTDSVLQLIEREINGAEGLMYMESSASATGSGTLTVTFAPGTNPELAQVDVQNRLARATPRLPTIVQSLGVRVDKSMSNFLMILTFQSETGETSRDEISDYVNRNVLPEIQRLNGVGKAQLFASGRAMRVWVDPTKLQGYNMSIAQINAAIAAQNQQISGGSLGDTPSLPGTNMNATIVVPGQLTTPEEFGNVVLRSNSDGSTVRIKDVARVELGAESYGFNSRLDGKPAVALAVQLTSTANAMATAKEVYSKMGELESFLPAGVKWSAPYDTSKFVKISIEKVIHTLLEAIVLVFIVMLIFLQNIRYTLIPTIVVPIALLGAFAVMYSVGLTINILSMFAMVLVIGIVVDDAIVVVENVERIMSEEGISPKEATIKAMGQIQGAVVGITVILVTVFIPLAMFSGATGNIYRQFSLVMAISIFFSGFFALTLTPALCATMLKPIPKGHAHDKKTGLLGPFYNWFNRMFGKATKGYQKTLLGVVKRTILAFLVYAAVIAGVVFGFKALPTAFLPTEDQGYVISLVQLPPGATQERTSGAMSQLEDYVLKQPETAHIVSILGFSFSGQAQNMGLAFTTLKDWSERTAPGSDATSFAGKALGAMMGLRDGFIYTLVPPSIPELGNSDGFTFRLQDRGNNGHAALLQARNELIGKASQSPILTGVRFDGVEDAPQWQVDINRDAVYAQKVNMGDIATTLSTALGSVNSTDFPNKGYMQRVTIQADAATRMQPEDVMKLTVPNADGKLVELSTLATAKWVTGPMQMSRYNGYPSMSITGQAKPGYTSGQAMAEMEKLAAELPQGFGYEWTGQSLDEKKAGSSAMILYAFSILAVFLCLAALYESWSIPLAVLLVVPLGVLGAVGGMHLRGMPNDIYFQVALITVIGLSAKNAILIVEFAKDLHDQGMSALDAALEAGHLRFRPILMTSLAFILGVVPLYIASGASAVSQHEIGTGVFWGMIIGTFMAVFLVPVFFVEVFRLFGRKNGKDGSGPHGGASPSAPAPGPVSHSAVMNQEDMNSATGKGPRFE</sequence>
<comment type="caution">
    <text evidence="12">The sequence shown here is derived from an EMBL/GenBank/DDBJ whole genome shotgun (WGS) entry which is preliminary data.</text>
</comment>
<protein>
    <recommendedName>
        <fullName evidence="9">Efflux pump membrane transporter</fullName>
    </recommendedName>
</protein>
<dbReference type="InterPro" id="IPR027463">
    <property type="entry name" value="AcrB_DN_DC_subdom"/>
</dbReference>
<feature type="transmembrane region" description="Helical" evidence="9">
    <location>
        <begin position="543"/>
        <end position="563"/>
    </location>
</feature>
<dbReference type="PANTHER" id="PTHR32063:SF13">
    <property type="entry name" value="MULTIDRUG EFFLUX PUMP SUBUNIT ACRB-RELATED"/>
    <property type="match status" value="1"/>
</dbReference>
<evidence type="ECO:0000256" key="3">
    <source>
        <dbReference type="ARBA" id="ARBA00022448"/>
    </source>
</evidence>
<dbReference type="SUPFAM" id="SSF82866">
    <property type="entry name" value="Multidrug efflux transporter AcrB transmembrane domain"/>
    <property type="match status" value="2"/>
</dbReference>
<comment type="subcellular location">
    <subcellularLocation>
        <location evidence="1 9">Cell inner membrane</location>
        <topology evidence="1 9">Multi-pass membrane protein</topology>
    </subcellularLocation>
</comment>
<feature type="transmembrane region" description="Helical" evidence="9">
    <location>
        <begin position="470"/>
        <end position="493"/>
    </location>
</feature>
<dbReference type="PRINTS" id="PR00702">
    <property type="entry name" value="ACRIFLAVINRP"/>
</dbReference>
<feature type="transmembrane region" description="Helical" evidence="9">
    <location>
        <begin position="392"/>
        <end position="413"/>
    </location>
</feature>
<feature type="transmembrane region" description="Helical" evidence="9">
    <location>
        <begin position="875"/>
        <end position="893"/>
    </location>
</feature>
<feature type="transmembrane region" description="Helical" evidence="9">
    <location>
        <begin position="900"/>
        <end position="920"/>
    </location>
</feature>